<organism evidence="1 2">
    <name type="scientific">Sphingobium amiense</name>
    <dbReference type="NCBI Taxonomy" id="135719"/>
    <lineage>
        <taxon>Bacteria</taxon>
        <taxon>Pseudomonadati</taxon>
        <taxon>Pseudomonadota</taxon>
        <taxon>Alphaproteobacteria</taxon>
        <taxon>Sphingomonadales</taxon>
        <taxon>Sphingomonadaceae</taxon>
        <taxon>Sphingobium</taxon>
    </lineage>
</organism>
<evidence type="ECO:0000313" key="1">
    <source>
        <dbReference type="EMBL" id="BBD98858.1"/>
    </source>
</evidence>
<protein>
    <submittedName>
        <fullName evidence="1">Uncharacterized protein</fullName>
    </submittedName>
</protein>
<keyword evidence="2" id="KW-1185">Reference proteome</keyword>
<reference evidence="1 2" key="1">
    <citation type="submission" date="2018-05" db="EMBL/GenBank/DDBJ databases">
        <title>Complete Genome Sequence of the Nonylphenol-Degrading Bacterium Sphingobium amiense DSM 16289T.</title>
        <authorList>
            <person name="Ootsuka M."/>
            <person name="Nishizawa T."/>
            <person name="Ohta H."/>
        </authorList>
    </citation>
    <scope>NUCLEOTIDE SEQUENCE [LARGE SCALE GENOMIC DNA]</scope>
    <source>
        <strain evidence="1 2">DSM 16289</strain>
    </source>
</reference>
<dbReference type="RefSeq" id="WP_066703621.1">
    <property type="nucleotide sequence ID" value="NZ_AP018664.1"/>
</dbReference>
<accession>A0A494W6P0</accession>
<gene>
    <name evidence="1" type="ORF">SAMIE_1023590</name>
</gene>
<sequence>MLRVRKHVANRPEELAERHGGVAEVRAYLERIRASAIVEASISDFGPGIVDGFLASSAGASHVNRNRRELLDGLLFERLSSKGIDPASGLGIQRALRAANQMQAFVSLRTAEFWLTASFVNAAPEIRMLDVAADGARGRVRGTHWQFLWPQP</sequence>
<proteinExistence type="predicted"/>
<evidence type="ECO:0000313" key="2">
    <source>
        <dbReference type="Proteomes" id="UP000279959"/>
    </source>
</evidence>
<dbReference type="EMBL" id="AP018664">
    <property type="protein sequence ID" value="BBD98858.1"/>
    <property type="molecule type" value="Genomic_DNA"/>
</dbReference>
<dbReference type="AlphaFoldDB" id="A0A494W6P0"/>
<dbReference type="Proteomes" id="UP000279959">
    <property type="component" value="Chromosome"/>
</dbReference>
<dbReference type="KEGG" id="sami:SAMIE_1023590"/>
<name>A0A494W6P0_9SPHN</name>